<reference evidence="7" key="1">
    <citation type="journal article" name="Emerg. Infect. Dis.">
        <title>Two cases of a newly characterized neisseria species.</title>
        <authorList>
            <person name="Mustapha M."/>
            <person name="Lemos A.P.S."/>
            <person name="Harrison L.H."/>
            <person name="Vantyne D."/>
            <person name="Sacchi C.T."/>
        </authorList>
    </citation>
    <scope>NUCLEOTIDE SEQUENCE</scope>
    <source>
        <strain evidence="7">N.95.16</strain>
    </source>
</reference>
<evidence type="ECO:0000256" key="3">
    <source>
        <dbReference type="ARBA" id="ARBA00008424"/>
    </source>
</evidence>
<dbReference type="InterPro" id="IPR014902">
    <property type="entry name" value="FHBP-like_C"/>
</dbReference>
<dbReference type="InterPro" id="IPR054843">
    <property type="entry name" value="Slam_hemophilin_C"/>
</dbReference>
<evidence type="ECO:0000256" key="2">
    <source>
        <dbReference type="ARBA" id="ARBA00004442"/>
    </source>
</evidence>
<dbReference type="InterPro" id="IPR009148">
    <property type="entry name" value="PcsB-like"/>
</dbReference>
<dbReference type="Gene3D" id="2.40.160.90">
    <property type="match status" value="1"/>
</dbReference>
<feature type="domain" description="Factor H binding protein-like C-terminal" evidence="6">
    <location>
        <begin position="301"/>
        <end position="404"/>
    </location>
</feature>
<keyword evidence="8" id="KW-1185">Reference proteome</keyword>
<feature type="chain" id="PRO_5031402771" evidence="5">
    <location>
        <begin position="18"/>
        <end position="423"/>
    </location>
</feature>
<keyword evidence="5" id="KW-0732">Signal</keyword>
<dbReference type="PROSITE" id="PS51257">
    <property type="entry name" value="PROKAR_LIPOPROTEIN"/>
    <property type="match status" value="1"/>
</dbReference>
<dbReference type="NCBIfam" id="NF041636">
    <property type="entry name" value="slam_lipo"/>
    <property type="match status" value="1"/>
</dbReference>
<dbReference type="GO" id="GO:0009279">
    <property type="term" value="C:cell outer membrane"/>
    <property type="evidence" value="ECO:0007669"/>
    <property type="project" value="UniProtKB-SubCell"/>
</dbReference>
<feature type="signal peptide" evidence="5">
    <location>
        <begin position="1"/>
        <end position="17"/>
    </location>
</feature>
<evidence type="ECO:0000313" key="7">
    <source>
        <dbReference type="EMBL" id="MRN37321.1"/>
    </source>
</evidence>
<dbReference type="PANTHER" id="PTHR10004">
    <property type="entry name" value="OS06G0538200 PROTEIN"/>
    <property type="match status" value="1"/>
</dbReference>
<dbReference type="PRINTS" id="PR01852">
    <property type="entry name" value="SIBAPROTEIN"/>
</dbReference>
<comment type="subcellular location">
    <subcellularLocation>
        <location evidence="2">Cell outer membrane</location>
    </subcellularLocation>
</comment>
<dbReference type="InterPro" id="IPR009970">
    <property type="entry name" value="HC2"/>
</dbReference>
<feature type="region of interest" description="Disordered" evidence="4">
    <location>
        <begin position="56"/>
        <end position="110"/>
    </location>
</feature>
<comment type="similarity">
    <text evidence="3">Belongs to the histone H1/H5 family. HCT subfamily.</text>
</comment>
<name>A0A7X2KX65_9NEIS</name>
<evidence type="ECO:0000313" key="8">
    <source>
        <dbReference type="Proteomes" id="UP000486297"/>
    </source>
</evidence>
<evidence type="ECO:0000256" key="4">
    <source>
        <dbReference type="SAM" id="MobiDB-lite"/>
    </source>
</evidence>
<comment type="function">
    <text evidence="1">Might have a role in establishing the nucleoid structure of elementary bodies.</text>
</comment>
<dbReference type="PANTHER" id="PTHR10004:SF8">
    <property type="entry name" value="OS06G0538200 PROTEIN"/>
    <property type="match status" value="1"/>
</dbReference>
<comment type="caution">
    <text evidence="7">The sequence shown here is derived from an EMBL/GenBank/DDBJ whole genome shotgun (WGS) entry which is preliminary data.</text>
</comment>
<evidence type="ECO:0000259" key="6">
    <source>
        <dbReference type="Pfam" id="PF08794"/>
    </source>
</evidence>
<sequence length="423" mass="43546">MSLQKSALATAIVLALAACSSSNNDTTKLKAQSTNTSASQKAAAEKAAAEKAAAEKAAAEKAAAEKAAAEKAAAEKAAAEKAAAEKAAAEKAVAEKAAAEKAAAEKAAAEKAAAEKAAAEKAAAEKAAAEKAAAEKAAAEKAAAEKAAAEKAAAEKVARDAKITELKEQAIAAGLNSEEAKHFADQNVNTPENQIKNKLDTFVAQLQEEKALAQAKALKGVSDSRYVLNDITAESRSSASSTINAVTQESRIQTVVYNQPYSVVIGDYAGSVSYNNSTAGLISDNRSSAIAIKGLKTEESAIPNAGKATYIGKAFNGAYLAGSYDWDNRTWEEDKIAQGALSYLVDFSKRTGSGSITGLGDTITLQQGSISGTGISANAEQGYRTGSYMLDFYGKTAEEIAGKVMFNRKDTVGFGGQRGDITK</sequence>
<dbReference type="RefSeq" id="WP_154143197.1">
    <property type="nucleotide sequence ID" value="NZ_WJXO01000001.1"/>
</dbReference>
<accession>A0A7X2KX65</accession>
<organism evidence="7 8">
    <name type="scientific">Neisseria brasiliensis</name>
    <dbReference type="NCBI Taxonomy" id="2666100"/>
    <lineage>
        <taxon>Bacteria</taxon>
        <taxon>Pseudomonadati</taxon>
        <taxon>Pseudomonadota</taxon>
        <taxon>Betaproteobacteria</taxon>
        <taxon>Neisseriales</taxon>
        <taxon>Neisseriaceae</taxon>
        <taxon>Neisseria</taxon>
    </lineage>
</organism>
<dbReference type="AlphaFoldDB" id="A0A7X2KX65"/>
<dbReference type="GO" id="GO:0030527">
    <property type="term" value="F:structural constituent of chromatin"/>
    <property type="evidence" value="ECO:0007669"/>
    <property type="project" value="InterPro"/>
</dbReference>
<dbReference type="GO" id="GO:0030261">
    <property type="term" value="P:chromosome condensation"/>
    <property type="evidence" value="ECO:0007669"/>
    <property type="project" value="InterPro"/>
</dbReference>
<dbReference type="Pfam" id="PF07382">
    <property type="entry name" value="HC2"/>
    <property type="match status" value="1"/>
</dbReference>
<dbReference type="InterPro" id="IPR011250">
    <property type="entry name" value="OMP/PagP_B-barrel"/>
</dbReference>
<dbReference type="Pfam" id="PF08794">
    <property type="entry name" value="FHBP_C"/>
    <property type="match status" value="1"/>
</dbReference>
<evidence type="ECO:0000256" key="1">
    <source>
        <dbReference type="ARBA" id="ARBA00002344"/>
    </source>
</evidence>
<protein>
    <submittedName>
        <fullName evidence="7">Colicin transporter</fullName>
    </submittedName>
</protein>
<gene>
    <name evidence="7" type="ORF">GJU80_02105</name>
</gene>
<evidence type="ECO:0000256" key="5">
    <source>
        <dbReference type="SAM" id="SignalP"/>
    </source>
</evidence>
<dbReference type="GO" id="GO:0003677">
    <property type="term" value="F:DNA binding"/>
    <property type="evidence" value="ECO:0007669"/>
    <property type="project" value="InterPro"/>
</dbReference>
<dbReference type="SUPFAM" id="SSF56925">
    <property type="entry name" value="OMPA-like"/>
    <property type="match status" value="1"/>
</dbReference>
<dbReference type="EMBL" id="WJXO01000001">
    <property type="protein sequence ID" value="MRN37321.1"/>
    <property type="molecule type" value="Genomic_DNA"/>
</dbReference>
<proteinExistence type="inferred from homology"/>
<dbReference type="Proteomes" id="UP000486297">
    <property type="component" value="Unassembled WGS sequence"/>
</dbReference>